<dbReference type="Gene3D" id="3.90.780.10">
    <property type="entry name" value="5'-Nucleotidase, C-terminal domain"/>
    <property type="match status" value="1"/>
</dbReference>
<dbReference type="InterPro" id="IPR029052">
    <property type="entry name" value="Metallo-depent_PP-like"/>
</dbReference>
<dbReference type="InterPro" id="IPR006179">
    <property type="entry name" value="5_nucleotidase/apyrase"/>
</dbReference>
<dbReference type="Gene3D" id="3.60.21.10">
    <property type="match status" value="1"/>
</dbReference>
<comment type="similarity">
    <text evidence="2">Belongs to the 5'-nucleotidase family.</text>
</comment>
<feature type="domain" description="5'-Nucleotidase C-terminal" evidence="4">
    <location>
        <begin position="365"/>
        <end position="545"/>
    </location>
</feature>
<gene>
    <name evidence="5" type="ORF">RISW2_19580</name>
</gene>
<dbReference type="PANTHER" id="PTHR11575">
    <property type="entry name" value="5'-NUCLEOTIDASE-RELATED"/>
    <property type="match status" value="1"/>
</dbReference>
<organism evidence="5 6">
    <name type="scientific">Roseivivax isoporae LMG 25204</name>
    <dbReference type="NCBI Taxonomy" id="1449351"/>
    <lineage>
        <taxon>Bacteria</taxon>
        <taxon>Pseudomonadati</taxon>
        <taxon>Pseudomonadota</taxon>
        <taxon>Alphaproteobacteria</taxon>
        <taxon>Rhodobacterales</taxon>
        <taxon>Roseobacteraceae</taxon>
        <taxon>Roseivivax</taxon>
    </lineage>
</organism>
<keyword evidence="1" id="KW-0732">Signal</keyword>
<evidence type="ECO:0000313" key="6">
    <source>
        <dbReference type="Proteomes" id="UP000023430"/>
    </source>
</evidence>
<keyword evidence="2" id="KW-0547">Nucleotide-binding</keyword>
<evidence type="ECO:0000256" key="2">
    <source>
        <dbReference type="RuleBase" id="RU362119"/>
    </source>
</evidence>
<name>X7FAB2_9RHOB</name>
<evidence type="ECO:0000259" key="3">
    <source>
        <dbReference type="Pfam" id="PF00149"/>
    </source>
</evidence>
<evidence type="ECO:0000259" key="4">
    <source>
        <dbReference type="Pfam" id="PF02872"/>
    </source>
</evidence>
<dbReference type="eggNOG" id="COG0737">
    <property type="taxonomic scope" value="Bacteria"/>
</dbReference>
<comment type="caution">
    <text evidence="5">The sequence shown here is derived from an EMBL/GenBank/DDBJ whole genome shotgun (WGS) entry which is preliminary data.</text>
</comment>
<dbReference type="InterPro" id="IPR008334">
    <property type="entry name" value="5'-Nucleotdase_C"/>
</dbReference>
<evidence type="ECO:0000313" key="5">
    <source>
        <dbReference type="EMBL" id="ETX29862.1"/>
    </source>
</evidence>
<evidence type="ECO:0000256" key="1">
    <source>
        <dbReference type="ARBA" id="ARBA00022729"/>
    </source>
</evidence>
<dbReference type="SUPFAM" id="SSF55816">
    <property type="entry name" value="5'-nucleotidase (syn. UDP-sugar hydrolase), C-terminal domain"/>
    <property type="match status" value="1"/>
</dbReference>
<dbReference type="PANTHER" id="PTHR11575:SF6">
    <property type="entry name" value="2',3'-CYCLIC-NUCLEOTIDE 2'-PHOSPHODIESTERASE_3'-NUCLEOTIDASE"/>
    <property type="match status" value="1"/>
</dbReference>
<dbReference type="GO" id="GO:0030288">
    <property type="term" value="C:outer membrane-bounded periplasmic space"/>
    <property type="evidence" value="ECO:0007669"/>
    <property type="project" value="TreeGrafter"/>
</dbReference>
<dbReference type="EMBL" id="JAME01000006">
    <property type="protein sequence ID" value="ETX29862.1"/>
    <property type="molecule type" value="Genomic_DNA"/>
</dbReference>
<dbReference type="OrthoDB" id="9803927at2"/>
<dbReference type="InterPro" id="IPR036907">
    <property type="entry name" value="5'-Nucleotdase_C_sf"/>
</dbReference>
<dbReference type="Pfam" id="PF02872">
    <property type="entry name" value="5_nucleotid_C"/>
    <property type="match status" value="1"/>
</dbReference>
<keyword evidence="6" id="KW-1185">Reference proteome</keyword>
<dbReference type="Pfam" id="PF00149">
    <property type="entry name" value="Metallophos"/>
    <property type="match status" value="1"/>
</dbReference>
<reference evidence="5 6" key="1">
    <citation type="submission" date="2014-01" db="EMBL/GenBank/DDBJ databases">
        <title>Roseivivax isoporae LMG 25204 Genome Sequencing.</title>
        <authorList>
            <person name="Lai Q."/>
            <person name="Li G."/>
            <person name="Shao Z."/>
        </authorList>
    </citation>
    <scope>NUCLEOTIDE SEQUENCE [LARGE SCALE GENOMIC DNA]</scope>
    <source>
        <strain evidence="5 6">LMG 25204</strain>
    </source>
</reference>
<accession>X7FAB2</accession>
<dbReference type="SUPFAM" id="SSF56300">
    <property type="entry name" value="Metallo-dependent phosphatases"/>
    <property type="match status" value="1"/>
</dbReference>
<dbReference type="PATRIC" id="fig|1449351.3.peg.1045"/>
<dbReference type="AlphaFoldDB" id="X7FAB2"/>
<proteinExistence type="inferred from homology"/>
<protein>
    <submittedName>
        <fullName evidence="5">2', 3'-cyclic nucleotide 2'-phosphodiesterase</fullName>
    </submittedName>
</protein>
<keyword evidence="2" id="KW-0378">Hydrolase</keyword>
<dbReference type="GO" id="GO:0009166">
    <property type="term" value="P:nucleotide catabolic process"/>
    <property type="evidence" value="ECO:0007669"/>
    <property type="project" value="InterPro"/>
</dbReference>
<feature type="domain" description="Calcineurin-like phosphoesterase" evidence="3">
    <location>
        <begin position="18"/>
        <end position="259"/>
    </location>
</feature>
<sequence>MTERGRTGSSADAGHVHLRILATTDLHMALAAWDYLADRPAPLSGLAALAPLIESARAEVRNVLLLDNGDLIQGGPMGEIAASRAVTAGAGTHPAIAALDALGYDAAGLGNHDFNYGLDIQRRIYGAASFPVVLTNVTPTPLAPPVAFRPHALLDRQVIDAEGARHRLRIGILAFCPPQILRWDRAHLRDRVTVTPILEAAAAAIPALRAAGADIVVALSHSGLGSGAPPRTEAEAENVTLALAELPGLDAVIGGHDHVAHPQDVGPGTPLPATGPPVVGPAANGAALGVVDLTLARDAGGCWRRISGSAHLRSPDHATATGQDRTITARRLARAIADDHARTRAAMARDICRLPGPLTTYFAAAGDGRAANLLADTLRRAAAPVVARHDPDVPLLVSVAIYRAGGRAGPDNYLDIPPGRLAARHVDALCPFANALTLHRVTGAFVAAWLERAMSVYATLRPGAEDTPLVDRRFALYDLDLLHGLTWRVDLAVPARHGPDGAVVAPGATRVSDLAVEGRPVRDSDRFLLLANSYRAAGSGGFPELAPESLVAEVTANAPILLADTLARHGTGPLRPELPFAFRPAGGARVLFETGPGARAHPELAHALGLAEAGADDAGFVRYRGRL</sequence>
<dbReference type="PRINTS" id="PR01607">
    <property type="entry name" value="APYRASEFAMLY"/>
</dbReference>
<dbReference type="InterPro" id="IPR004843">
    <property type="entry name" value="Calcineurin-like_PHP"/>
</dbReference>
<dbReference type="STRING" id="1449351.RISW2_19580"/>
<dbReference type="GO" id="GO:0016787">
    <property type="term" value="F:hydrolase activity"/>
    <property type="evidence" value="ECO:0007669"/>
    <property type="project" value="UniProtKB-KW"/>
</dbReference>
<dbReference type="GO" id="GO:0000166">
    <property type="term" value="F:nucleotide binding"/>
    <property type="evidence" value="ECO:0007669"/>
    <property type="project" value="UniProtKB-KW"/>
</dbReference>
<dbReference type="Proteomes" id="UP000023430">
    <property type="component" value="Unassembled WGS sequence"/>
</dbReference>